<dbReference type="SMART" id="SM01321">
    <property type="entry name" value="Y1_Tnp"/>
    <property type="match status" value="1"/>
</dbReference>
<accession>A0A2H0N2L1</accession>
<reference evidence="2 3" key="1">
    <citation type="submission" date="2017-09" db="EMBL/GenBank/DDBJ databases">
        <title>Depth-based differentiation of microbial function through sediment-hosted aquifers and enrichment of novel symbionts in the deep terrestrial subsurface.</title>
        <authorList>
            <person name="Probst A.J."/>
            <person name="Ladd B."/>
            <person name="Jarett J.K."/>
            <person name="Geller-Mcgrath D.E."/>
            <person name="Sieber C.M."/>
            <person name="Emerson J.B."/>
            <person name="Anantharaman K."/>
            <person name="Thomas B.C."/>
            <person name="Malmstrom R."/>
            <person name="Stieglmeier M."/>
            <person name="Klingl A."/>
            <person name="Woyke T."/>
            <person name="Ryan C.M."/>
            <person name="Banfield J.F."/>
        </authorList>
    </citation>
    <scope>NUCLEOTIDE SEQUENCE [LARGE SCALE GENOMIC DNA]</scope>
    <source>
        <strain evidence="2">CG11_big_fil_rev_8_21_14_0_20_43_7</strain>
    </source>
</reference>
<evidence type="ECO:0000313" key="3">
    <source>
        <dbReference type="Proteomes" id="UP000229782"/>
    </source>
</evidence>
<evidence type="ECO:0000313" key="2">
    <source>
        <dbReference type="EMBL" id="PIR03144.1"/>
    </source>
</evidence>
<sequence>MHIEIPGWWYFLAARTIDGKGIFSGEKKMKILQDVIAHAQRLYDAKIYGYILWSNHYHMILSFDSEDLAHFVRNIHSYSSQKASIYDATPGRRVWYQYWDRLLRIQYSLGDLYRRVSYIMHNPIKHEWCDSFDEAITYPWSSIPGWVRVYGKDGLWECWLKYPVTDWSEE</sequence>
<proteinExistence type="predicted"/>
<dbReference type="PANTHER" id="PTHR36966">
    <property type="entry name" value="REP-ASSOCIATED TYROSINE TRANSPOSASE"/>
    <property type="match status" value="1"/>
</dbReference>
<dbReference type="AlphaFoldDB" id="A0A2H0N2L1"/>
<dbReference type="InterPro" id="IPR036515">
    <property type="entry name" value="Transposase_17_sf"/>
</dbReference>
<dbReference type="Gene3D" id="3.30.70.1290">
    <property type="entry name" value="Transposase IS200-like"/>
    <property type="match status" value="1"/>
</dbReference>
<dbReference type="SUPFAM" id="SSF143422">
    <property type="entry name" value="Transposase IS200-like"/>
    <property type="match status" value="1"/>
</dbReference>
<organism evidence="2 3">
    <name type="scientific">Candidatus Magasanikbacteria bacterium CG11_big_fil_rev_8_21_14_0_20_43_7</name>
    <dbReference type="NCBI Taxonomy" id="1974654"/>
    <lineage>
        <taxon>Bacteria</taxon>
        <taxon>Candidatus Magasanikiibacteriota</taxon>
    </lineage>
</organism>
<feature type="domain" description="Transposase IS200-like" evidence="1">
    <location>
        <begin position="5"/>
        <end position="122"/>
    </location>
</feature>
<dbReference type="GO" id="GO:0006313">
    <property type="term" value="P:DNA transposition"/>
    <property type="evidence" value="ECO:0007669"/>
    <property type="project" value="InterPro"/>
</dbReference>
<dbReference type="Proteomes" id="UP000229782">
    <property type="component" value="Unassembled WGS sequence"/>
</dbReference>
<dbReference type="InterPro" id="IPR002686">
    <property type="entry name" value="Transposase_17"/>
</dbReference>
<gene>
    <name evidence="2" type="ORF">COV60_01890</name>
</gene>
<evidence type="ECO:0000259" key="1">
    <source>
        <dbReference type="SMART" id="SM01321"/>
    </source>
</evidence>
<dbReference type="PANTHER" id="PTHR36966:SF1">
    <property type="entry name" value="REP-ASSOCIATED TYROSINE TRANSPOSASE"/>
    <property type="match status" value="1"/>
</dbReference>
<name>A0A2H0N2L1_9BACT</name>
<protein>
    <recommendedName>
        <fullName evidence="1">Transposase IS200-like domain-containing protein</fullName>
    </recommendedName>
</protein>
<comment type="caution">
    <text evidence="2">The sequence shown here is derived from an EMBL/GenBank/DDBJ whole genome shotgun (WGS) entry which is preliminary data.</text>
</comment>
<dbReference type="InterPro" id="IPR052715">
    <property type="entry name" value="RAYT_transposase"/>
</dbReference>
<dbReference type="EMBL" id="PCWM01000042">
    <property type="protein sequence ID" value="PIR03144.1"/>
    <property type="molecule type" value="Genomic_DNA"/>
</dbReference>
<dbReference type="GO" id="GO:0043565">
    <property type="term" value="F:sequence-specific DNA binding"/>
    <property type="evidence" value="ECO:0007669"/>
    <property type="project" value="TreeGrafter"/>
</dbReference>
<dbReference type="GO" id="GO:0004803">
    <property type="term" value="F:transposase activity"/>
    <property type="evidence" value="ECO:0007669"/>
    <property type="project" value="InterPro"/>
</dbReference>